<dbReference type="OrthoDB" id="7883053at2759"/>
<sequence>MKLKMCLYFFCATARPLDAFSEEDDRLNEISAEFDRKLRLPNVDRIFSSAEEQTKQIRIKIRNANKIDKAETTQSSKHAHSMITSMLSFVSSMFNFGKTMLRNE</sequence>
<dbReference type="Proteomes" id="UP000494163">
    <property type="component" value="Chromosome 3L"/>
</dbReference>
<name>A0A0M5J199_DROBS</name>
<organism evidence="1 2">
    <name type="scientific">Drosophila busckii</name>
    <name type="common">Fruit fly</name>
    <dbReference type="NCBI Taxonomy" id="30019"/>
    <lineage>
        <taxon>Eukaryota</taxon>
        <taxon>Metazoa</taxon>
        <taxon>Ecdysozoa</taxon>
        <taxon>Arthropoda</taxon>
        <taxon>Hexapoda</taxon>
        <taxon>Insecta</taxon>
        <taxon>Pterygota</taxon>
        <taxon>Neoptera</taxon>
        <taxon>Endopterygota</taxon>
        <taxon>Diptera</taxon>
        <taxon>Brachycera</taxon>
        <taxon>Muscomorpha</taxon>
        <taxon>Ephydroidea</taxon>
        <taxon>Drosophilidae</taxon>
        <taxon>Drosophila</taxon>
    </lineage>
</organism>
<gene>
    <name evidence="1" type="ORF">Dbus_chr3Lg1677</name>
</gene>
<protein>
    <submittedName>
        <fullName evidence="1">CG13299</fullName>
    </submittedName>
</protein>
<evidence type="ECO:0000313" key="1">
    <source>
        <dbReference type="EMBL" id="ALC44511.1"/>
    </source>
</evidence>
<keyword evidence="2" id="KW-1185">Reference proteome</keyword>
<dbReference type="EMBL" id="CP012525">
    <property type="protein sequence ID" value="ALC44511.1"/>
    <property type="molecule type" value="Genomic_DNA"/>
</dbReference>
<reference evidence="1 2" key="1">
    <citation type="submission" date="2015-08" db="EMBL/GenBank/DDBJ databases">
        <title>Ancestral chromatin configuration constrains chromatin evolution on differentiating sex chromosomes in Drosophila.</title>
        <authorList>
            <person name="Zhou Q."/>
            <person name="Bachtrog D."/>
        </authorList>
    </citation>
    <scope>NUCLEOTIDE SEQUENCE [LARGE SCALE GENOMIC DNA]</scope>
    <source>
        <tissue evidence="1">Whole larvae</tissue>
    </source>
</reference>
<proteinExistence type="predicted"/>
<dbReference type="OMA" id="FIRKRIM"/>
<evidence type="ECO:0000313" key="2">
    <source>
        <dbReference type="Proteomes" id="UP000494163"/>
    </source>
</evidence>
<accession>A0A0M5J199</accession>
<dbReference type="AlphaFoldDB" id="A0A0M5J199"/>